<dbReference type="SUPFAM" id="SSF52540">
    <property type="entry name" value="P-loop containing nucleoside triphosphate hydrolases"/>
    <property type="match status" value="1"/>
</dbReference>
<name>A0ABR9R5K6_9FIRM</name>
<keyword evidence="7" id="KW-1185">Reference proteome</keyword>
<dbReference type="SMART" id="SM00382">
    <property type="entry name" value="AAA"/>
    <property type="match status" value="1"/>
</dbReference>
<dbReference type="InterPro" id="IPR003593">
    <property type="entry name" value="AAA+_ATPase"/>
</dbReference>
<proteinExistence type="inferred from homology"/>
<comment type="similarity">
    <text evidence="1">Belongs to the ABC transporter superfamily.</text>
</comment>
<evidence type="ECO:0000256" key="2">
    <source>
        <dbReference type="ARBA" id="ARBA00022448"/>
    </source>
</evidence>
<reference evidence="6 7" key="1">
    <citation type="submission" date="2020-10" db="EMBL/GenBank/DDBJ databases">
        <title>ChiBAC.</title>
        <authorList>
            <person name="Zenner C."/>
            <person name="Hitch T.C.A."/>
            <person name="Clavel T."/>
        </authorList>
    </citation>
    <scope>NUCLEOTIDE SEQUENCE [LARGE SCALE GENOMIC DNA]</scope>
    <source>
        <strain evidence="6 7">DSM 109015</strain>
    </source>
</reference>
<dbReference type="InterPro" id="IPR015860">
    <property type="entry name" value="ABC_transpr_TagH-like"/>
</dbReference>
<dbReference type="GO" id="GO:0005524">
    <property type="term" value="F:ATP binding"/>
    <property type="evidence" value="ECO:0007669"/>
    <property type="project" value="UniProtKB-KW"/>
</dbReference>
<protein>
    <submittedName>
        <fullName evidence="6">ABC transporter ATP-binding protein</fullName>
    </submittedName>
</protein>
<evidence type="ECO:0000256" key="1">
    <source>
        <dbReference type="ARBA" id="ARBA00005417"/>
    </source>
</evidence>
<dbReference type="InterPro" id="IPR003439">
    <property type="entry name" value="ABC_transporter-like_ATP-bd"/>
</dbReference>
<evidence type="ECO:0000313" key="6">
    <source>
        <dbReference type="EMBL" id="MBE5038436.1"/>
    </source>
</evidence>
<dbReference type="InterPro" id="IPR027417">
    <property type="entry name" value="P-loop_NTPase"/>
</dbReference>
<feature type="domain" description="ABC transporter" evidence="5">
    <location>
        <begin position="23"/>
        <end position="247"/>
    </location>
</feature>
<dbReference type="InterPro" id="IPR050683">
    <property type="entry name" value="Bact_Polysacc_Export_ATP-bd"/>
</dbReference>
<evidence type="ECO:0000313" key="7">
    <source>
        <dbReference type="Proteomes" id="UP000768567"/>
    </source>
</evidence>
<evidence type="ECO:0000256" key="3">
    <source>
        <dbReference type="ARBA" id="ARBA00022741"/>
    </source>
</evidence>
<dbReference type="PANTHER" id="PTHR46743">
    <property type="entry name" value="TEICHOIC ACIDS EXPORT ATP-BINDING PROTEIN TAGH"/>
    <property type="match status" value="1"/>
</dbReference>
<dbReference type="CDD" id="cd03220">
    <property type="entry name" value="ABC_KpsT_Wzt"/>
    <property type="match status" value="1"/>
</dbReference>
<gene>
    <name evidence="6" type="ORF">INF35_11620</name>
</gene>
<evidence type="ECO:0000259" key="5">
    <source>
        <dbReference type="PROSITE" id="PS50893"/>
    </source>
</evidence>
<sequence length="314" mass="35029">MAIIKANGVSIRYITGDFKDIGLKEYVVRRLQGKYQVKEFWADKNVTFALERGDMLGIIGTNGAGKSTLLKAVSGIMVPTKGNMEINGSVAALLELASGFDGELTVRENTYLRGAMLGYTRKFMDEKYDEIIAFAELKDFQERPFKQLSSGMKSRLAFSIACLVSPDILILDEVLSVGDGAFRKKSGNKMKEILASGVTGILVSHSISQVRELCNKILWLDHGAQIGFTDEVTLYCDAYEEFLQTRKLPHNRQDVEQLAEDFARRCEEEKHQKQMTQTQKLETLLESSDTEAAVAASLALLKEKRPELLRDANA</sequence>
<dbReference type="EMBL" id="JADCKC010000003">
    <property type="protein sequence ID" value="MBE5038436.1"/>
    <property type="molecule type" value="Genomic_DNA"/>
</dbReference>
<accession>A0ABR9R5K6</accession>
<dbReference type="Proteomes" id="UP000768567">
    <property type="component" value="Unassembled WGS sequence"/>
</dbReference>
<dbReference type="Gene3D" id="3.40.50.300">
    <property type="entry name" value="P-loop containing nucleotide triphosphate hydrolases"/>
    <property type="match status" value="1"/>
</dbReference>
<comment type="caution">
    <text evidence="6">The sequence shown here is derived from an EMBL/GenBank/DDBJ whole genome shotgun (WGS) entry which is preliminary data.</text>
</comment>
<dbReference type="PANTHER" id="PTHR46743:SF2">
    <property type="entry name" value="TEICHOIC ACIDS EXPORT ATP-BINDING PROTEIN TAGH"/>
    <property type="match status" value="1"/>
</dbReference>
<dbReference type="PROSITE" id="PS50893">
    <property type="entry name" value="ABC_TRANSPORTER_2"/>
    <property type="match status" value="1"/>
</dbReference>
<dbReference type="Pfam" id="PF00005">
    <property type="entry name" value="ABC_tran"/>
    <property type="match status" value="1"/>
</dbReference>
<keyword evidence="2" id="KW-0813">Transport</keyword>
<keyword evidence="3" id="KW-0547">Nucleotide-binding</keyword>
<evidence type="ECO:0000256" key="4">
    <source>
        <dbReference type="ARBA" id="ARBA00022840"/>
    </source>
</evidence>
<keyword evidence="4 6" id="KW-0067">ATP-binding</keyword>
<organism evidence="6 7">
    <name type="scientific">Gemmiger gallinarum</name>
    <dbReference type="NCBI Taxonomy" id="2779354"/>
    <lineage>
        <taxon>Bacteria</taxon>
        <taxon>Bacillati</taxon>
        <taxon>Bacillota</taxon>
        <taxon>Clostridia</taxon>
        <taxon>Eubacteriales</taxon>
        <taxon>Gemmiger</taxon>
    </lineage>
</organism>